<dbReference type="GO" id="GO:0003700">
    <property type="term" value="F:DNA-binding transcription factor activity"/>
    <property type="evidence" value="ECO:0007669"/>
    <property type="project" value="InterPro"/>
</dbReference>
<reference evidence="2" key="1">
    <citation type="submission" date="2016-04" db="EMBL/GenBank/DDBJ databases">
        <authorList>
            <person name="Nguyen H.D."/>
            <person name="Samba Siva P."/>
            <person name="Cullis J."/>
            <person name="Levesque C.A."/>
            <person name="Hambleton S."/>
        </authorList>
    </citation>
    <scope>NUCLEOTIDE SEQUENCE</scope>
    <source>
        <strain evidence="2">DAOMC 236426</strain>
    </source>
</reference>
<organism evidence="2 3">
    <name type="scientific">Tilletia controversa</name>
    <name type="common">dwarf bunt fungus</name>
    <dbReference type="NCBI Taxonomy" id="13291"/>
    <lineage>
        <taxon>Eukaryota</taxon>
        <taxon>Fungi</taxon>
        <taxon>Dikarya</taxon>
        <taxon>Basidiomycota</taxon>
        <taxon>Ustilaginomycotina</taxon>
        <taxon>Exobasidiomycetes</taxon>
        <taxon>Tilletiales</taxon>
        <taxon>Tilletiaceae</taxon>
        <taxon>Tilletia</taxon>
    </lineage>
</organism>
<dbReference type="EMBL" id="LWDE02000184">
    <property type="protein sequence ID" value="KAE8252150.1"/>
    <property type="molecule type" value="Genomic_DNA"/>
</dbReference>
<accession>A0A8X7MVX7</accession>
<dbReference type="Proteomes" id="UP000077684">
    <property type="component" value="Unassembled WGS sequence"/>
</dbReference>
<comment type="caution">
    <text evidence="2">The sequence shown here is derived from an EMBL/GenBank/DDBJ whole genome shotgun (WGS) entry which is preliminary data.</text>
</comment>
<dbReference type="PROSITE" id="PS50254">
    <property type="entry name" value="REL_2"/>
    <property type="match status" value="1"/>
</dbReference>
<evidence type="ECO:0000313" key="3">
    <source>
        <dbReference type="Proteomes" id="UP000077684"/>
    </source>
</evidence>
<reference evidence="2" key="2">
    <citation type="journal article" date="2019" name="IMA Fungus">
        <title>Genome sequencing and comparison of five Tilletia species to identify candidate genes for the detection of regulated species infecting wheat.</title>
        <authorList>
            <person name="Nguyen H.D.T."/>
            <person name="Sultana T."/>
            <person name="Kesanakurti P."/>
            <person name="Hambleton S."/>
        </authorList>
    </citation>
    <scope>NUCLEOTIDE SEQUENCE</scope>
    <source>
        <strain evidence="2">DAOMC 236426</strain>
    </source>
</reference>
<dbReference type="AlphaFoldDB" id="A0A8X7MVX7"/>
<protein>
    <recommendedName>
        <fullName evidence="1">RHD domain-containing protein</fullName>
    </recommendedName>
</protein>
<dbReference type="InterPro" id="IPR011539">
    <property type="entry name" value="RHD_DNA_bind_dom"/>
</dbReference>
<evidence type="ECO:0000313" key="2">
    <source>
        <dbReference type="EMBL" id="KAE8252150.1"/>
    </source>
</evidence>
<evidence type="ECO:0000259" key="1">
    <source>
        <dbReference type="PROSITE" id="PS50254"/>
    </source>
</evidence>
<feature type="domain" description="RHD" evidence="1">
    <location>
        <begin position="528"/>
        <end position="575"/>
    </location>
</feature>
<dbReference type="GO" id="GO:0003677">
    <property type="term" value="F:DNA binding"/>
    <property type="evidence" value="ECO:0007669"/>
    <property type="project" value="InterPro"/>
</dbReference>
<sequence length="604" mass="68706">MSPPPSVYRFLNVAELVEYLLAYLSRERVDLLALSAVSKAFRIYALRVWAKYLDIPTSAVGRRLKLFKANPRLLGQVRFVRIRNDVLEHEYHQISPSPRLPITNWDALGSLLALLHKNQLPNSFPPAIDITLGHTDIYPLVTAFRTCPGLKERIVAIRIIPVLPPAQDPYRFMGDPEAEDMEMESQHGDWNCHWYALYQFIFEVQRAASKRAGPGLRTFHYGHNGVMEEDMEALIHMIPPDFWRFFNDSTASTLRDFAVRLGVADRNYLILPALKFARLEKFFIAGTAFGEPDELDDFLDRHSAHLQELSLDIDDIHEPLSFKQTFPRLRWLQVWAPFPPLERRIEFNRRHPHIRGTQDSSLITQLTSSNSARDVYPNLRQLTSTYTEPFERFAKAGGRLSHVRLKTGFPPEPLNLSTLHTNSWLSRHPDAARALTCLEIELGFVDMNKIRVFFASAFGSAFLPNLAELSVVWAKHTPRGALEASAEQKIGPLVSGCIKAASLRVLRFSDRSKAFPQHEILIEHVFPPSLEHLVWLEPPRHKPQYFRFLPSPPSSGSAPAPALGKRGRLQCIPAIFRVDISPEGVWEKAFDSGRATTLLDHVSS</sequence>
<gene>
    <name evidence="2" type="ORF">A4X06_0g2397</name>
</gene>
<name>A0A8X7MVX7_9BASI</name>
<proteinExistence type="predicted"/>
<keyword evidence="3" id="KW-1185">Reference proteome</keyword>